<dbReference type="InterPro" id="IPR028051">
    <property type="entry name" value="CheX-like_dom"/>
</dbReference>
<proteinExistence type="predicted"/>
<dbReference type="AlphaFoldDB" id="A0A9X4MFV2"/>
<dbReference type="RefSeq" id="WP_307633694.1">
    <property type="nucleotide sequence ID" value="NZ_JAPHEH010000001.1"/>
</dbReference>
<comment type="caution">
    <text evidence="3">The sequence shown here is derived from an EMBL/GenBank/DDBJ whole genome shotgun (WGS) entry which is preliminary data.</text>
</comment>
<evidence type="ECO:0000256" key="1">
    <source>
        <dbReference type="ARBA" id="ARBA00022500"/>
    </source>
</evidence>
<keyword evidence="4" id="KW-1185">Reference proteome</keyword>
<evidence type="ECO:0000313" key="3">
    <source>
        <dbReference type="EMBL" id="MDG4476729.1"/>
    </source>
</evidence>
<sequence length="176" mass="19797">MNHAQDDRHSRLVQAIGDRTVGYLRDELKIPVRITTVHMRDVKRMQLLHLTSILSVEADIRMLIAFSFDRALTERVFIASTEGLEIADDEQEMMREETVAELINIIVGNAMGDLASEGTIIPISPPIIISEAKNITRNKGATFYTLDIVTDSGMLSIHFIGPKELFDLSLNYVEKL</sequence>
<feature type="domain" description="Chemotaxis phosphatase CheX-like" evidence="2">
    <location>
        <begin position="51"/>
        <end position="147"/>
    </location>
</feature>
<dbReference type="SUPFAM" id="SSF103039">
    <property type="entry name" value="CheC-like"/>
    <property type="match status" value="1"/>
</dbReference>
<dbReference type="InterPro" id="IPR028976">
    <property type="entry name" value="CheC-like_sf"/>
</dbReference>
<reference evidence="3" key="2">
    <citation type="submission" date="2022-10" db="EMBL/GenBank/DDBJ databases">
        <authorList>
            <person name="Aronson H.S."/>
        </authorList>
    </citation>
    <scope>NUCLEOTIDE SEQUENCE</scope>
    <source>
        <strain evidence="3">RS19-109</strain>
    </source>
</reference>
<evidence type="ECO:0000313" key="4">
    <source>
        <dbReference type="Proteomes" id="UP001154240"/>
    </source>
</evidence>
<dbReference type="GO" id="GO:0006935">
    <property type="term" value="P:chemotaxis"/>
    <property type="evidence" value="ECO:0007669"/>
    <property type="project" value="UniProtKB-KW"/>
</dbReference>
<protein>
    <submittedName>
        <fullName evidence="3">Chemotaxis protein CheX</fullName>
    </submittedName>
</protein>
<dbReference type="EMBL" id="JAPHEH010000001">
    <property type="protein sequence ID" value="MDG4476729.1"/>
    <property type="molecule type" value="Genomic_DNA"/>
</dbReference>
<accession>A0A9X4MFV2</accession>
<dbReference type="Pfam" id="PF13690">
    <property type="entry name" value="CheX"/>
    <property type="match status" value="1"/>
</dbReference>
<dbReference type="Gene3D" id="3.40.1550.10">
    <property type="entry name" value="CheC-like"/>
    <property type="match status" value="1"/>
</dbReference>
<evidence type="ECO:0000259" key="2">
    <source>
        <dbReference type="Pfam" id="PF13690"/>
    </source>
</evidence>
<keyword evidence="1" id="KW-0145">Chemotaxis</keyword>
<reference evidence="3" key="1">
    <citation type="journal article" date="2022" name="bioRxiv">
        <title>Thiovibrio frasassiensisgen. nov., sp. nov., an autotrophic, elemental sulfur disproportionating bacterium isolated from sulfidic karst sediment, and proposal of Thiovibrionaceae fam. nov.</title>
        <authorList>
            <person name="Aronson H."/>
            <person name="Thomas C."/>
            <person name="Bhattacharyya M."/>
            <person name="Eckstein S."/>
            <person name="Jensen S."/>
            <person name="Barco R."/>
            <person name="Macalady J."/>
            <person name="Amend J."/>
        </authorList>
    </citation>
    <scope>NUCLEOTIDE SEQUENCE</scope>
    <source>
        <strain evidence="3">RS19-109</strain>
    </source>
</reference>
<gene>
    <name evidence="3" type="ORF">OLX77_11250</name>
</gene>
<dbReference type="Proteomes" id="UP001154240">
    <property type="component" value="Unassembled WGS sequence"/>
</dbReference>
<organism evidence="3 4">
    <name type="scientific">Thiovibrio frasassiensis</name>
    <dbReference type="NCBI Taxonomy" id="2984131"/>
    <lineage>
        <taxon>Bacteria</taxon>
        <taxon>Pseudomonadati</taxon>
        <taxon>Thermodesulfobacteriota</taxon>
        <taxon>Desulfobulbia</taxon>
        <taxon>Desulfobulbales</taxon>
        <taxon>Thiovibrionaceae</taxon>
        <taxon>Thiovibrio</taxon>
    </lineage>
</organism>
<name>A0A9X4MFV2_9BACT</name>